<name>A0ABP9IDC4_9ACTN</name>
<gene>
    <name evidence="1" type="ORF">GCM10023205_80420</name>
</gene>
<dbReference type="EMBL" id="BAABHS010000056">
    <property type="protein sequence ID" value="GAA4995274.1"/>
    <property type="molecule type" value="Genomic_DNA"/>
</dbReference>
<sequence>MFYKRFGFYAAGPEAIFKMLDQMIYSQTPDLESGAVFRVMVEDHYDKVRSIVEDWGVQILYASDGELLIGDNPALSIRRSEDPASPPMQVPIGEAEIVFMPISPKHLLCLGGQTESGDLDANSIFESNQLQLLYAHSEAYFRPESGLEDFALRFCQHTARSPEFQQGAHRDS</sequence>
<dbReference type="InterPro" id="IPR025332">
    <property type="entry name" value="DUF4238"/>
</dbReference>
<evidence type="ECO:0000313" key="2">
    <source>
        <dbReference type="Proteomes" id="UP001500466"/>
    </source>
</evidence>
<keyword evidence="2" id="KW-1185">Reference proteome</keyword>
<accession>A0ABP9IDC4</accession>
<protein>
    <submittedName>
        <fullName evidence="1">Uncharacterized protein</fullName>
    </submittedName>
</protein>
<dbReference type="Proteomes" id="UP001500466">
    <property type="component" value="Unassembled WGS sequence"/>
</dbReference>
<proteinExistence type="predicted"/>
<comment type="caution">
    <text evidence="1">The sequence shown here is derived from an EMBL/GenBank/DDBJ whole genome shotgun (WGS) entry which is preliminary data.</text>
</comment>
<evidence type="ECO:0000313" key="1">
    <source>
        <dbReference type="EMBL" id="GAA4995274.1"/>
    </source>
</evidence>
<organism evidence="1 2">
    <name type="scientific">Yinghuangia aomiensis</name>
    <dbReference type="NCBI Taxonomy" id="676205"/>
    <lineage>
        <taxon>Bacteria</taxon>
        <taxon>Bacillati</taxon>
        <taxon>Actinomycetota</taxon>
        <taxon>Actinomycetes</taxon>
        <taxon>Kitasatosporales</taxon>
        <taxon>Streptomycetaceae</taxon>
        <taxon>Yinghuangia</taxon>
    </lineage>
</organism>
<dbReference type="Pfam" id="PF14022">
    <property type="entry name" value="DUF4238"/>
    <property type="match status" value="1"/>
</dbReference>
<reference evidence="2" key="1">
    <citation type="journal article" date="2019" name="Int. J. Syst. Evol. Microbiol.">
        <title>The Global Catalogue of Microorganisms (GCM) 10K type strain sequencing project: providing services to taxonomists for standard genome sequencing and annotation.</title>
        <authorList>
            <consortium name="The Broad Institute Genomics Platform"/>
            <consortium name="The Broad Institute Genome Sequencing Center for Infectious Disease"/>
            <person name="Wu L."/>
            <person name="Ma J."/>
        </authorList>
    </citation>
    <scope>NUCLEOTIDE SEQUENCE [LARGE SCALE GENOMIC DNA]</scope>
    <source>
        <strain evidence="2">JCM 17986</strain>
    </source>
</reference>